<evidence type="ECO:0000256" key="5">
    <source>
        <dbReference type="ARBA" id="ARBA00022592"/>
    </source>
</evidence>
<evidence type="ECO:0000256" key="9">
    <source>
        <dbReference type="RuleBase" id="RU363032"/>
    </source>
</evidence>
<dbReference type="Proteomes" id="UP000006175">
    <property type="component" value="Chromosome"/>
</dbReference>
<dbReference type="GO" id="GO:0005886">
    <property type="term" value="C:plasma membrane"/>
    <property type="evidence" value="ECO:0007669"/>
    <property type="project" value="UniProtKB-SubCell"/>
</dbReference>
<feature type="transmembrane region" description="Helical" evidence="9">
    <location>
        <begin position="7"/>
        <end position="30"/>
    </location>
</feature>
<name>I3XQ55_DESAM</name>
<evidence type="ECO:0000256" key="2">
    <source>
        <dbReference type="ARBA" id="ARBA00007069"/>
    </source>
</evidence>
<dbReference type="InterPro" id="IPR051124">
    <property type="entry name" value="Phosphate_Transport_Permease"/>
</dbReference>
<evidence type="ECO:0000256" key="1">
    <source>
        <dbReference type="ARBA" id="ARBA00004651"/>
    </source>
</evidence>
<accession>I3XQ55</accession>
<evidence type="ECO:0000259" key="10">
    <source>
        <dbReference type="PROSITE" id="PS50928"/>
    </source>
</evidence>
<comment type="similarity">
    <text evidence="2">Belongs to the binding-protein-dependent transport system permease family. CysTW subfamily.</text>
</comment>
<dbReference type="InterPro" id="IPR035906">
    <property type="entry name" value="MetI-like_sf"/>
</dbReference>
<evidence type="ECO:0000256" key="4">
    <source>
        <dbReference type="ARBA" id="ARBA00022475"/>
    </source>
</evidence>
<dbReference type="InterPro" id="IPR000515">
    <property type="entry name" value="MetI-like"/>
</dbReference>
<evidence type="ECO:0000256" key="6">
    <source>
        <dbReference type="ARBA" id="ARBA00022692"/>
    </source>
</evidence>
<dbReference type="RefSeq" id="WP_014766983.1">
    <property type="nucleotide sequence ID" value="NC_018001.1"/>
</dbReference>
<evidence type="ECO:0000313" key="11">
    <source>
        <dbReference type="EMBL" id="AFL66079.1"/>
    </source>
</evidence>
<dbReference type="Gene3D" id="1.10.3720.10">
    <property type="entry name" value="MetI-like"/>
    <property type="match status" value="1"/>
</dbReference>
<dbReference type="eggNOG" id="arCOG00167">
    <property type="taxonomic scope" value="Archaea"/>
</dbReference>
<dbReference type="EMBL" id="CP003321">
    <property type="protein sequence ID" value="AFL66079.1"/>
    <property type="molecule type" value="Genomic_DNA"/>
</dbReference>
<evidence type="ECO:0000256" key="7">
    <source>
        <dbReference type="ARBA" id="ARBA00022989"/>
    </source>
</evidence>
<feature type="transmembrane region" description="Helical" evidence="9">
    <location>
        <begin position="67"/>
        <end position="92"/>
    </location>
</feature>
<dbReference type="KEGG" id="dfd:Desfe_0168"/>
<reference evidence="11 12" key="1">
    <citation type="journal article" date="2012" name="J. Bacteriol.">
        <title>Complete Genome Sequence of Desulfurococcus fermentans, a Hyperthermophilic Cellulolytic Crenarchaeon Isolated from a Freshwater Hot Spring in Kamchatka, Russia.</title>
        <authorList>
            <person name="Susanti D."/>
            <person name="Johnson E.F."/>
            <person name="Rodriguez J.R."/>
            <person name="Anderson I."/>
            <person name="Perevalova A.A."/>
            <person name="Kyrpides N."/>
            <person name="Lucas S."/>
            <person name="Han J."/>
            <person name="Lapidus A."/>
            <person name="Cheng J.F."/>
            <person name="Goodwin L."/>
            <person name="Pitluck S."/>
            <person name="Mavrommatis K."/>
            <person name="Peters L."/>
            <person name="Land M.L."/>
            <person name="Hauser L."/>
            <person name="Gopalan V."/>
            <person name="Chan P.P."/>
            <person name="Lowe T.M."/>
            <person name="Atomi H."/>
            <person name="Bonch-Osmolovskaya E.A."/>
            <person name="Woyke T."/>
            <person name="Mukhopadhyay B."/>
        </authorList>
    </citation>
    <scope>NUCLEOTIDE SEQUENCE [LARGE SCALE GENOMIC DNA]</scope>
    <source>
        <strain evidence="11 12">DSM 16532</strain>
    </source>
</reference>
<gene>
    <name evidence="11" type="ORF">Desfe_0168</name>
</gene>
<organism evidence="11 12">
    <name type="scientific">Desulfurococcus amylolyticus DSM 16532</name>
    <dbReference type="NCBI Taxonomy" id="768672"/>
    <lineage>
        <taxon>Archaea</taxon>
        <taxon>Thermoproteota</taxon>
        <taxon>Thermoprotei</taxon>
        <taxon>Desulfurococcales</taxon>
        <taxon>Desulfurococcaceae</taxon>
        <taxon>Desulfurococcus</taxon>
    </lineage>
</organism>
<evidence type="ECO:0000256" key="3">
    <source>
        <dbReference type="ARBA" id="ARBA00022448"/>
    </source>
</evidence>
<sequence>MGKSEYTFYLLLIPSLFSFSILTLILIHVITLSLPAFMSHGLSLLLETRWNPVLQKYGLLPALSGTLLTGFVSILIVTPISLSLTFFICDLLPGKASRIFHRLIEVMGALPTVVYGLWGGFILSQFLYSSMYIQLHDYLDYIPLFSCKPLSGQNILSAGIVLGLSMIPYASSLLIEGYKSIPSRYIEAAYSLGFYRFEVYRLITGILKPLLIAAIMLSLSRALGETTIVALTIGNAYMASACMLNPGTTMSAWIVSQFESSFLYPGVSYILYAGVLIIMVLSFVSSSIGIMLINRWRSIIHG</sequence>
<feature type="domain" description="ABC transmembrane type-1" evidence="10">
    <location>
        <begin position="63"/>
        <end position="289"/>
    </location>
</feature>
<evidence type="ECO:0000256" key="8">
    <source>
        <dbReference type="ARBA" id="ARBA00023136"/>
    </source>
</evidence>
<keyword evidence="7 9" id="KW-1133">Transmembrane helix</keyword>
<comment type="subcellular location">
    <subcellularLocation>
        <location evidence="1 9">Cell membrane</location>
        <topology evidence="1 9">Multi-pass membrane protein</topology>
    </subcellularLocation>
</comment>
<dbReference type="PROSITE" id="PS50928">
    <property type="entry name" value="ABC_TM1"/>
    <property type="match status" value="1"/>
</dbReference>
<feature type="transmembrane region" description="Helical" evidence="9">
    <location>
        <begin position="199"/>
        <end position="219"/>
    </location>
</feature>
<dbReference type="PANTHER" id="PTHR30425:SF1">
    <property type="entry name" value="PHOSPHATE TRANSPORT SYSTEM PERMEASE PROTEIN PSTC"/>
    <property type="match status" value="1"/>
</dbReference>
<dbReference type="AlphaFoldDB" id="I3XQ55"/>
<protein>
    <submittedName>
        <fullName evidence="11">Phosphate ABC transporter membrane protein 1, PhoT family</fullName>
    </submittedName>
</protein>
<keyword evidence="12" id="KW-1185">Reference proteome</keyword>
<dbReference type="PANTHER" id="PTHR30425">
    <property type="entry name" value="PHOSPHATE TRANSPORT SYSTEM PERMEASE PROTEIN PST"/>
    <property type="match status" value="1"/>
</dbReference>
<proteinExistence type="inferred from homology"/>
<dbReference type="Pfam" id="PF00528">
    <property type="entry name" value="BPD_transp_1"/>
    <property type="match status" value="1"/>
</dbReference>
<keyword evidence="8 9" id="KW-0472">Membrane</keyword>
<keyword evidence="5" id="KW-0592">Phosphate transport</keyword>
<dbReference type="CDD" id="cd06261">
    <property type="entry name" value="TM_PBP2"/>
    <property type="match status" value="1"/>
</dbReference>
<feature type="transmembrane region" description="Helical" evidence="9">
    <location>
        <begin position="269"/>
        <end position="293"/>
    </location>
</feature>
<dbReference type="GO" id="GO:0055085">
    <property type="term" value="P:transmembrane transport"/>
    <property type="evidence" value="ECO:0007669"/>
    <property type="project" value="InterPro"/>
</dbReference>
<dbReference type="OrthoDB" id="338493at2157"/>
<dbReference type="SUPFAM" id="SSF161098">
    <property type="entry name" value="MetI-like"/>
    <property type="match status" value="1"/>
</dbReference>
<evidence type="ECO:0000313" key="12">
    <source>
        <dbReference type="Proteomes" id="UP000006175"/>
    </source>
</evidence>
<dbReference type="GeneID" id="13062503"/>
<keyword evidence="3 9" id="KW-0813">Transport</keyword>
<keyword evidence="6 9" id="KW-0812">Transmembrane</keyword>
<dbReference type="HOGENOM" id="CLU_033621_1_3_2"/>
<dbReference type="GO" id="GO:0006817">
    <property type="term" value="P:phosphate ion transport"/>
    <property type="evidence" value="ECO:0007669"/>
    <property type="project" value="UniProtKB-KW"/>
</dbReference>
<keyword evidence="4" id="KW-1003">Cell membrane</keyword>